<dbReference type="InterPro" id="IPR027417">
    <property type="entry name" value="P-loop_NTPase"/>
</dbReference>
<accession>A0A4R7I1R1</accession>
<feature type="region of interest" description="Disordered" evidence="2">
    <location>
        <begin position="478"/>
        <end position="499"/>
    </location>
</feature>
<evidence type="ECO:0000259" key="3">
    <source>
        <dbReference type="Pfam" id="PF01935"/>
    </source>
</evidence>
<evidence type="ECO:0000313" key="5">
    <source>
        <dbReference type="Proteomes" id="UP000294558"/>
    </source>
</evidence>
<dbReference type="Pfam" id="PF01935">
    <property type="entry name" value="DUF87"/>
    <property type="match status" value="1"/>
</dbReference>
<feature type="coiled-coil region" evidence="1">
    <location>
        <begin position="736"/>
        <end position="770"/>
    </location>
</feature>
<dbReference type="PANTHER" id="PTHR30121">
    <property type="entry name" value="UNCHARACTERIZED PROTEIN YJGR-RELATED"/>
    <property type="match status" value="1"/>
</dbReference>
<reference evidence="4 5" key="1">
    <citation type="submission" date="2019-03" db="EMBL/GenBank/DDBJ databases">
        <title>Sequencing the genomes of 1000 actinobacteria strains.</title>
        <authorList>
            <person name="Klenk H.-P."/>
        </authorList>
    </citation>
    <scope>NUCLEOTIDE SEQUENCE [LARGE SCALE GENOMIC DNA]</scope>
    <source>
        <strain evidence="4 5">DSM 18936</strain>
    </source>
</reference>
<dbReference type="CDD" id="cd01127">
    <property type="entry name" value="TrwB_TraG_TraD_VirD4"/>
    <property type="match status" value="1"/>
</dbReference>
<feature type="domain" description="Helicase HerA central" evidence="3">
    <location>
        <begin position="18"/>
        <end position="70"/>
    </location>
</feature>
<feature type="compositionally biased region" description="Low complexity" evidence="2">
    <location>
        <begin position="478"/>
        <end position="492"/>
    </location>
</feature>
<keyword evidence="5" id="KW-1185">Reference proteome</keyword>
<dbReference type="InterPro" id="IPR002789">
    <property type="entry name" value="HerA_central"/>
</dbReference>
<evidence type="ECO:0000313" key="4">
    <source>
        <dbReference type="EMBL" id="TDT17044.1"/>
    </source>
</evidence>
<dbReference type="EMBL" id="SOAU01000001">
    <property type="protein sequence ID" value="TDT17044.1"/>
    <property type="molecule type" value="Genomic_DNA"/>
</dbReference>
<dbReference type="SUPFAM" id="SSF52540">
    <property type="entry name" value="P-loop containing nucleoside triphosphate hydrolases"/>
    <property type="match status" value="1"/>
</dbReference>
<name>A0A4R7I1R1_9ACTN</name>
<comment type="caution">
    <text evidence="4">The sequence shown here is derived from an EMBL/GenBank/DDBJ whole genome shotgun (WGS) entry which is preliminary data.</text>
</comment>
<organism evidence="4 5">
    <name type="scientific">Ilumatobacter fluminis</name>
    <dbReference type="NCBI Taxonomy" id="467091"/>
    <lineage>
        <taxon>Bacteria</taxon>
        <taxon>Bacillati</taxon>
        <taxon>Actinomycetota</taxon>
        <taxon>Acidimicrobiia</taxon>
        <taxon>Acidimicrobiales</taxon>
        <taxon>Ilumatobacteraceae</taxon>
        <taxon>Ilumatobacter</taxon>
    </lineage>
</organism>
<evidence type="ECO:0000256" key="2">
    <source>
        <dbReference type="SAM" id="MobiDB-lite"/>
    </source>
</evidence>
<dbReference type="PANTHER" id="PTHR30121:SF6">
    <property type="entry name" value="SLR6007 PROTEIN"/>
    <property type="match status" value="1"/>
</dbReference>
<dbReference type="Gene3D" id="3.40.50.300">
    <property type="entry name" value="P-loop containing nucleotide triphosphate hydrolases"/>
    <property type="match status" value="2"/>
</dbReference>
<gene>
    <name evidence="4" type="ORF">BDK89_2645</name>
</gene>
<dbReference type="RefSeq" id="WP_133869357.1">
    <property type="nucleotide sequence ID" value="NZ_SOAU01000001.1"/>
</dbReference>
<protein>
    <submittedName>
        <fullName evidence="4">Uncharacterized protein DUF87</fullName>
    </submittedName>
</protein>
<feature type="coiled-coil region" evidence="1">
    <location>
        <begin position="648"/>
        <end position="700"/>
    </location>
</feature>
<dbReference type="Proteomes" id="UP000294558">
    <property type="component" value="Unassembled WGS sequence"/>
</dbReference>
<dbReference type="AlphaFoldDB" id="A0A4R7I1R1"/>
<dbReference type="InterPro" id="IPR051162">
    <property type="entry name" value="T4SS_component"/>
</dbReference>
<sequence>MAELFLGGVVDPATHDRTGDEIRIDTDKFTTHGVIVGMTGSGKTGLGVVLLEEVLTSGLPTLVIDPKGDLTNLCLTFPGLQATDFRPWIDEAQASAAGESPDEFAASQAELWTKGLLGWGFTAQNIQQLRDRTDFTIYTPGSQSGVPVNIVGSLEAPADTSDAEIVGDEIEGYVTGLLALVGIDADPLSSREHILLSNLINHAWSQGRSLDLPTLVGMVGNPPIRKLGVFELDQFFPPDDRMGLAMKLNGLLASPSFAAWAEGPSLDIQSMLYDENGRGRCAIVTTAHLSDEERQFVTSLVLGKLVTWMRRQSGTTDLRAMLYMDEVAGYLPPTANPPTKKPIMTLMKQARAFGVGVVLSTQNPVDIDYKALSNAGTWMIGRLSTERDKARLLEGLTSAAGGVDIGAVDDTISGLGKREFVLRVPGKDATSVFTTRWAMSYLRGPMTRDQISSLMADARAEAATSTATIPTAPAVADGAAAAGSATPAAAEPELGDDESTVMPEVTDSIPVRYVDVAAPWIADVGGSERGNRLQAAVVARINLRYDETKADLVHDEEFECVITPLDDHVDVTQLVAVDYDERDLRTAPPTESPVYVMTDAKLANKTFFSGIERDLKDHLYRTMEVEIPANTELKLYGRPGEEADAFEARCLTLANDRADEEIAKLRDKYEAKVDKLRDQIEAAEDRVDVLEEQASSKRNSELLSTAGSLLGGLLGGKSRSSMLGKLGTAAGRRGRTNASKERLDAAENKVDRLQEDLVELEADLADDITEIDARWMSTAKEITTLSVGLEKSDISVAQLSLAWLPVD</sequence>
<dbReference type="OrthoDB" id="3881471at2"/>
<proteinExistence type="predicted"/>
<evidence type="ECO:0000256" key="1">
    <source>
        <dbReference type="SAM" id="Coils"/>
    </source>
</evidence>
<keyword evidence="1" id="KW-0175">Coiled coil</keyword>